<comment type="catalytic activity">
    <reaction evidence="12">
        <text>small RNA 3'-end nucleotide + S-adenosyl-L-methionine = small RNA 3'-end 2'-O-methylnucleotide + S-adenosyl-L-homocysteine + H(+)</text>
        <dbReference type="Rhea" id="RHEA:37887"/>
        <dbReference type="Rhea" id="RHEA-COMP:10415"/>
        <dbReference type="Rhea" id="RHEA-COMP:10416"/>
        <dbReference type="ChEBI" id="CHEBI:15378"/>
        <dbReference type="ChEBI" id="CHEBI:57856"/>
        <dbReference type="ChEBI" id="CHEBI:59789"/>
        <dbReference type="ChEBI" id="CHEBI:74896"/>
        <dbReference type="ChEBI" id="CHEBI:74898"/>
        <dbReference type="EC" id="2.1.1.386"/>
    </reaction>
</comment>
<protein>
    <recommendedName>
        <fullName evidence="3">Small RNA 2'-O-methyltransferase</fullName>
        <ecNumber evidence="11">2.1.1.386</ecNumber>
    </recommendedName>
</protein>
<evidence type="ECO:0000256" key="5">
    <source>
        <dbReference type="ARBA" id="ARBA00022679"/>
    </source>
</evidence>
<feature type="compositionally biased region" description="Polar residues" evidence="13">
    <location>
        <begin position="393"/>
        <end position="419"/>
    </location>
</feature>
<keyword evidence="6" id="KW-0949">S-adenosyl-L-methionine</keyword>
<dbReference type="PANTHER" id="PTHR21404">
    <property type="entry name" value="HEN1"/>
    <property type="match status" value="1"/>
</dbReference>
<feature type="compositionally biased region" description="Basic and acidic residues" evidence="13">
    <location>
        <begin position="420"/>
        <end position="430"/>
    </location>
</feature>
<evidence type="ECO:0000256" key="13">
    <source>
        <dbReference type="SAM" id="MobiDB-lite"/>
    </source>
</evidence>
<feature type="compositionally biased region" description="Polar residues" evidence="13">
    <location>
        <begin position="324"/>
        <end position="338"/>
    </location>
</feature>
<evidence type="ECO:0000313" key="15">
    <source>
        <dbReference type="Proteomes" id="UP001159405"/>
    </source>
</evidence>
<comment type="caution">
    <text evidence="14">The sequence shown here is derived from an EMBL/GenBank/DDBJ whole genome shotgun (WGS) entry which is preliminary data.</text>
</comment>
<feature type="compositionally biased region" description="Acidic residues" evidence="13">
    <location>
        <begin position="305"/>
        <end position="322"/>
    </location>
</feature>
<keyword evidence="9" id="KW-0694">RNA-binding</keyword>
<dbReference type="InterPro" id="IPR029063">
    <property type="entry name" value="SAM-dependent_MTases_sf"/>
</dbReference>
<dbReference type="Gene3D" id="3.40.50.150">
    <property type="entry name" value="Vaccinia Virus protein VP39"/>
    <property type="match status" value="1"/>
</dbReference>
<feature type="compositionally biased region" description="Polar residues" evidence="13">
    <location>
        <begin position="1"/>
        <end position="21"/>
    </location>
</feature>
<feature type="region of interest" description="Disordered" evidence="13">
    <location>
        <begin position="304"/>
        <end position="374"/>
    </location>
</feature>
<accession>A0ABN8N2R2</accession>
<keyword evidence="7" id="KW-0479">Metal-binding</keyword>
<evidence type="ECO:0000256" key="12">
    <source>
        <dbReference type="ARBA" id="ARBA00048418"/>
    </source>
</evidence>
<comment type="similarity">
    <text evidence="2">Belongs to the methyltransferase superfamily. HEN1 family.</text>
</comment>
<proteinExistence type="inferred from homology"/>
<reference evidence="14 15" key="1">
    <citation type="submission" date="2022-05" db="EMBL/GenBank/DDBJ databases">
        <authorList>
            <consortium name="Genoscope - CEA"/>
            <person name="William W."/>
        </authorList>
    </citation>
    <scope>NUCLEOTIDE SEQUENCE [LARGE SCALE GENOMIC DNA]</scope>
</reference>
<evidence type="ECO:0000256" key="1">
    <source>
        <dbReference type="ARBA" id="ARBA00001946"/>
    </source>
</evidence>
<evidence type="ECO:0000256" key="10">
    <source>
        <dbReference type="ARBA" id="ARBA00023158"/>
    </source>
</evidence>
<evidence type="ECO:0000256" key="11">
    <source>
        <dbReference type="ARBA" id="ARBA00035025"/>
    </source>
</evidence>
<dbReference type="SUPFAM" id="SSF53335">
    <property type="entry name" value="S-adenosyl-L-methionine-dependent methyltransferases"/>
    <property type="match status" value="1"/>
</dbReference>
<keyword evidence="15" id="KW-1185">Reference proteome</keyword>
<dbReference type="InterPro" id="IPR026610">
    <property type="entry name" value="Hen1"/>
</dbReference>
<evidence type="ECO:0000256" key="6">
    <source>
        <dbReference type="ARBA" id="ARBA00022691"/>
    </source>
</evidence>
<evidence type="ECO:0000256" key="8">
    <source>
        <dbReference type="ARBA" id="ARBA00022842"/>
    </source>
</evidence>
<evidence type="ECO:0000256" key="7">
    <source>
        <dbReference type="ARBA" id="ARBA00022723"/>
    </source>
</evidence>
<evidence type="ECO:0000256" key="4">
    <source>
        <dbReference type="ARBA" id="ARBA00022603"/>
    </source>
</evidence>
<dbReference type="EC" id="2.1.1.386" evidence="11"/>
<comment type="cofactor">
    <cofactor evidence="1">
        <name>Mg(2+)</name>
        <dbReference type="ChEBI" id="CHEBI:18420"/>
    </cofactor>
</comment>
<gene>
    <name evidence="14" type="ORF">PLOB_00047865</name>
</gene>
<dbReference type="EMBL" id="CALNXK010000009">
    <property type="protein sequence ID" value="CAH3041706.1"/>
    <property type="molecule type" value="Genomic_DNA"/>
</dbReference>
<feature type="region of interest" description="Disordered" evidence="13">
    <location>
        <begin position="1"/>
        <end position="42"/>
    </location>
</feature>
<organism evidence="14 15">
    <name type="scientific">Porites lobata</name>
    <dbReference type="NCBI Taxonomy" id="104759"/>
    <lineage>
        <taxon>Eukaryota</taxon>
        <taxon>Metazoa</taxon>
        <taxon>Cnidaria</taxon>
        <taxon>Anthozoa</taxon>
        <taxon>Hexacorallia</taxon>
        <taxon>Scleractinia</taxon>
        <taxon>Fungiina</taxon>
        <taxon>Poritidae</taxon>
        <taxon>Porites</taxon>
    </lineage>
</organism>
<evidence type="ECO:0000256" key="2">
    <source>
        <dbReference type="ARBA" id="ARBA00009026"/>
    </source>
</evidence>
<keyword evidence="4" id="KW-0489">Methyltransferase</keyword>
<evidence type="ECO:0000256" key="3">
    <source>
        <dbReference type="ARBA" id="ARBA00021330"/>
    </source>
</evidence>
<name>A0ABN8N2R2_9CNID</name>
<evidence type="ECO:0000256" key="9">
    <source>
        <dbReference type="ARBA" id="ARBA00022884"/>
    </source>
</evidence>
<feature type="region of interest" description="Disordered" evidence="13">
    <location>
        <begin position="583"/>
        <end position="602"/>
    </location>
</feature>
<sequence>MSGQNGTVVNTNPADETAQSESELEKQPFSSTENEQAFRGPKFSPPVYRRRYAAVCELAKEHQARKVLDFGCAEAKLVKALINQESLTHLEEVVGIDINRDLLEENKFRIKPLLGDYLRPRTHPFKVSLYQGSIAEVDGRFVDFDLIACVELIEHLEPDILSSMPEVVFGHLSPKVVIVTTPNVEFNVLFPGLKGFRHYDHKFEWTRAEFEEWCSSQASQYNYTVSFDGIAPGPQGTEHLGCCSQVAVFKRISSSVSPEKLLQTCQPYNLVAEVEYPFKRDTRTEKEKILHEVEYVLWILSSKEEEAEEGDDESTPSDEDVIELTSNDEGNNELTSSNDGDDKPTLSDDGVIKMTPNDEHNNKLTPNNDGNDEQTAYRDGVIEWTLNDEDNNELTPSNSGDDQPTPSEHNDNELSSSSGHSDKQSPKDDNDVMAEELQGFSDYSKSIDGVEERIYSLEKLLAFPSLHKLCGDDIQKLRHVLQDSPLFQLTEDGLGVLWKKPSNNWSSEESDGDWDACADEQELNKSVKYQKMENEEPENWETVNDDEVCTTSAALAPSLQSEVCWELPNDCCKFWNGKDWSEVEEQGTQEEEEESDTPFHSGYNVIIVQESDESLNNDSDENDFDGLVWMTEKSSVSE</sequence>
<keyword evidence="10" id="KW-0943">RNA-mediated gene silencing</keyword>
<feature type="region of interest" description="Disordered" evidence="13">
    <location>
        <begin position="389"/>
        <end position="445"/>
    </location>
</feature>
<dbReference type="PANTHER" id="PTHR21404:SF3">
    <property type="entry name" value="SMALL RNA 2'-O-METHYLTRANSFERASE"/>
    <property type="match status" value="1"/>
</dbReference>
<dbReference type="Proteomes" id="UP001159405">
    <property type="component" value="Unassembled WGS sequence"/>
</dbReference>
<feature type="compositionally biased region" description="Acidic residues" evidence="13">
    <location>
        <begin position="583"/>
        <end position="596"/>
    </location>
</feature>
<keyword evidence="5" id="KW-0808">Transferase</keyword>
<keyword evidence="8" id="KW-0460">Magnesium</keyword>
<evidence type="ECO:0000313" key="14">
    <source>
        <dbReference type="EMBL" id="CAH3041706.1"/>
    </source>
</evidence>